<proteinExistence type="predicted"/>
<name>A0A392WDG1_9FABA</name>
<dbReference type="AlphaFoldDB" id="A0A392WDG1"/>
<feature type="non-terminal residue" evidence="1">
    <location>
        <position position="1"/>
    </location>
</feature>
<dbReference type="EMBL" id="LXQA011432549">
    <property type="protein sequence ID" value="MCI97091.1"/>
    <property type="molecule type" value="Genomic_DNA"/>
</dbReference>
<comment type="caution">
    <text evidence="1">The sequence shown here is derived from an EMBL/GenBank/DDBJ whole genome shotgun (WGS) entry which is preliminary data.</text>
</comment>
<reference evidence="1 2" key="1">
    <citation type="journal article" date="2018" name="Front. Plant Sci.">
        <title>Red Clover (Trifolium pratense) and Zigzag Clover (T. medium) - A Picture of Genomic Similarities and Differences.</title>
        <authorList>
            <person name="Dluhosova J."/>
            <person name="Istvanek J."/>
            <person name="Nedelnik J."/>
            <person name="Repkova J."/>
        </authorList>
    </citation>
    <scope>NUCLEOTIDE SEQUENCE [LARGE SCALE GENOMIC DNA]</scope>
    <source>
        <strain evidence="2">cv. 10/8</strain>
        <tissue evidence="1">Leaf</tissue>
    </source>
</reference>
<keyword evidence="2" id="KW-1185">Reference proteome</keyword>
<protein>
    <submittedName>
        <fullName evidence="1">Uncharacterized protein</fullName>
    </submittedName>
</protein>
<organism evidence="1 2">
    <name type="scientific">Trifolium medium</name>
    <dbReference type="NCBI Taxonomy" id="97028"/>
    <lineage>
        <taxon>Eukaryota</taxon>
        <taxon>Viridiplantae</taxon>
        <taxon>Streptophyta</taxon>
        <taxon>Embryophyta</taxon>
        <taxon>Tracheophyta</taxon>
        <taxon>Spermatophyta</taxon>
        <taxon>Magnoliopsida</taxon>
        <taxon>eudicotyledons</taxon>
        <taxon>Gunneridae</taxon>
        <taxon>Pentapetalae</taxon>
        <taxon>rosids</taxon>
        <taxon>fabids</taxon>
        <taxon>Fabales</taxon>
        <taxon>Fabaceae</taxon>
        <taxon>Papilionoideae</taxon>
        <taxon>50 kb inversion clade</taxon>
        <taxon>NPAAA clade</taxon>
        <taxon>Hologalegina</taxon>
        <taxon>IRL clade</taxon>
        <taxon>Trifolieae</taxon>
        <taxon>Trifolium</taxon>
    </lineage>
</organism>
<evidence type="ECO:0000313" key="1">
    <source>
        <dbReference type="EMBL" id="MCI97091.1"/>
    </source>
</evidence>
<accession>A0A392WDG1</accession>
<sequence length="42" mass="4717">TFHLPIGGTSNDKFSFSWMSSGAITYDGSEMYFLNCDTWNTS</sequence>
<evidence type="ECO:0000313" key="2">
    <source>
        <dbReference type="Proteomes" id="UP000265520"/>
    </source>
</evidence>
<dbReference type="Proteomes" id="UP000265520">
    <property type="component" value="Unassembled WGS sequence"/>
</dbReference>